<accession>A0ABS1V628</accession>
<organism evidence="7 8">
    <name type="scientific">Belnapia mucosa</name>
    <dbReference type="NCBI Taxonomy" id="2804532"/>
    <lineage>
        <taxon>Bacteria</taxon>
        <taxon>Pseudomonadati</taxon>
        <taxon>Pseudomonadota</taxon>
        <taxon>Alphaproteobacteria</taxon>
        <taxon>Acetobacterales</taxon>
        <taxon>Roseomonadaceae</taxon>
        <taxon>Belnapia</taxon>
    </lineage>
</organism>
<feature type="domain" description="Glutathionylspermidine synthase pre-ATP-grasp-like" evidence="6">
    <location>
        <begin position="15"/>
        <end position="365"/>
    </location>
</feature>
<keyword evidence="3" id="KW-0547">Nucleotide-binding</keyword>
<dbReference type="Pfam" id="PF03738">
    <property type="entry name" value="GSP_synth"/>
    <property type="match status" value="1"/>
</dbReference>
<gene>
    <name evidence="7" type="ORF">JMJ55_12610</name>
</gene>
<evidence type="ECO:0000256" key="1">
    <source>
        <dbReference type="ARBA" id="ARBA00022598"/>
    </source>
</evidence>
<sequence length="372" mass="41435">MRRITQAPRPDRLERARRMGFAFAEIEGEPYWDETACYAFTAAEVDVLEAATAELERLTRLACAHLVREDTGRALGLSEAAWALARRSWLRGEPSLYGRMDLCWDGSGPPKLLEYNADTPTALFEAAVVQWEWLQCTDPALDQFNGLHEALIAAWPGLGLPRRVHFACARDSVEDQGTLDYLRDTAMQAGLAAPALTMDQIGWDGRRFRDLEEQPIEAIFKLYPWDWLLAEDFGAHVAGAPTRWIEPAWRLMPSSKAFLALLWALFPDHPNLLPAYLESGRCGGPEIAKPFWGREGANITAPGAETPGPYAGQPRVWQRYAELPCFAGRYPVLGSWVIGGSPAGLGIREDATPITRDTSRFVPHWFQPEGSA</sequence>
<keyword evidence="8" id="KW-1185">Reference proteome</keyword>
<dbReference type="InterPro" id="IPR016185">
    <property type="entry name" value="PreATP-grasp_dom_sf"/>
</dbReference>
<evidence type="ECO:0000256" key="3">
    <source>
        <dbReference type="ARBA" id="ARBA00022741"/>
    </source>
</evidence>
<evidence type="ECO:0000256" key="5">
    <source>
        <dbReference type="ARBA" id="ARBA00022842"/>
    </source>
</evidence>
<evidence type="ECO:0000256" key="4">
    <source>
        <dbReference type="ARBA" id="ARBA00022840"/>
    </source>
</evidence>
<protein>
    <submittedName>
        <fullName evidence="7">Glutathionylspermidine synthase family protein</fullName>
    </submittedName>
</protein>
<keyword evidence="1" id="KW-0436">Ligase</keyword>
<dbReference type="InterPro" id="IPR005494">
    <property type="entry name" value="GSPS_pre-ATP-grasp-like_dom"/>
</dbReference>
<evidence type="ECO:0000259" key="6">
    <source>
        <dbReference type="Pfam" id="PF03738"/>
    </source>
</evidence>
<comment type="caution">
    <text evidence="7">The sequence shown here is derived from an EMBL/GenBank/DDBJ whole genome shotgun (WGS) entry which is preliminary data.</text>
</comment>
<dbReference type="RefSeq" id="WP_202825899.1">
    <property type="nucleotide sequence ID" value="NZ_JAEUXJ010000004.1"/>
</dbReference>
<proteinExistence type="predicted"/>
<name>A0ABS1V628_9PROT</name>
<dbReference type="SUPFAM" id="SSF56059">
    <property type="entry name" value="Glutathione synthetase ATP-binding domain-like"/>
    <property type="match status" value="1"/>
</dbReference>
<keyword evidence="2" id="KW-0479">Metal-binding</keyword>
<dbReference type="Gene3D" id="3.30.1490.330">
    <property type="match status" value="1"/>
</dbReference>
<reference evidence="7 8" key="1">
    <citation type="submission" date="2021-01" db="EMBL/GenBank/DDBJ databases">
        <title>Belnapia mucosa sp. nov. and Belnapia arida sp. nov., isolated from the Tabernas Desert (Almeria, Spain).</title>
        <authorList>
            <person name="Molina-Menor E."/>
            <person name="Vidal-Verdu A."/>
            <person name="Calonge A."/>
            <person name="Satari L."/>
            <person name="Pereto Magraner J."/>
            <person name="Porcar Miralles M."/>
        </authorList>
    </citation>
    <scope>NUCLEOTIDE SEQUENCE [LARGE SCALE GENOMIC DNA]</scope>
    <source>
        <strain evidence="7 8">T6</strain>
    </source>
</reference>
<evidence type="ECO:0000256" key="2">
    <source>
        <dbReference type="ARBA" id="ARBA00022723"/>
    </source>
</evidence>
<keyword evidence="4" id="KW-0067">ATP-binding</keyword>
<evidence type="ECO:0000313" key="7">
    <source>
        <dbReference type="EMBL" id="MBL6456169.1"/>
    </source>
</evidence>
<dbReference type="Proteomes" id="UP000606490">
    <property type="component" value="Unassembled WGS sequence"/>
</dbReference>
<dbReference type="SUPFAM" id="SSF52440">
    <property type="entry name" value="PreATP-grasp domain"/>
    <property type="match status" value="1"/>
</dbReference>
<evidence type="ECO:0000313" key="8">
    <source>
        <dbReference type="Proteomes" id="UP000606490"/>
    </source>
</evidence>
<dbReference type="EMBL" id="JAEUXJ010000004">
    <property type="protein sequence ID" value="MBL6456169.1"/>
    <property type="molecule type" value="Genomic_DNA"/>
</dbReference>
<keyword evidence="5" id="KW-0460">Magnesium</keyword>